<gene>
    <name evidence="12" type="primary">LOC111121894</name>
</gene>
<evidence type="ECO:0000256" key="6">
    <source>
        <dbReference type="ARBA" id="ARBA00022729"/>
    </source>
</evidence>
<evidence type="ECO:0000256" key="1">
    <source>
        <dbReference type="ARBA" id="ARBA00004613"/>
    </source>
</evidence>
<proteinExistence type="inferred from homology"/>
<dbReference type="RefSeq" id="XP_022319081.1">
    <property type="nucleotide sequence ID" value="XM_022463373.1"/>
</dbReference>
<comment type="similarity">
    <text evidence="2">Belongs to the insect defense protein family.</text>
</comment>
<evidence type="ECO:0000256" key="7">
    <source>
        <dbReference type="ARBA" id="ARBA00022859"/>
    </source>
</evidence>
<dbReference type="GO" id="GO:0005576">
    <property type="term" value="C:extracellular region"/>
    <property type="evidence" value="ECO:0007669"/>
    <property type="project" value="UniProtKB-SubCell"/>
</dbReference>
<evidence type="ECO:0000256" key="8">
    <source>
        <dbReference type="ARBA" id="ARBA00023022"/>
    </source>
</evidence>
<dbReference type="KEGG" id="cvn:111121894"/>
<keyword evidence="4" id="KW-0929">Antimicrobial</keyword>
<evidence type="ECO:0000313" key="12">
    <source>
        <dbReference type="RefSeq" id="XP_022319081.1"/>
    </source>
</evidence>
<dbReference type="CDD" id="cd08544">
    <property type="entry name" value="Reeler"/>
    <property type="match status" value="1"/>
</dbReference>
<dbReference type="PANTHER" id="PTHR45828:SF9">
    <property type="entry name" value="CELL WALL INTEGRITY AND STRESS RESPONSE COMPONENT 4-LIKE-RELATED"/>
    <property type="match status" value="1"/>
</dbReference>
<dbReference type="InterPro" id="IPR002861">
    <property type="entry name" value="Reeler_dom"/>
</dbReference>
<keyword evidence="6" id="KW-0732">Signal</keyword>
<sequence length="268" mass="30513">MCDKKRHRKRAKYITLSLESKKGSSQTPMMRSISTVSVLLTMCARVTLVWSAYPFTFTDRECRDLFPERIGKDSLSVNEAHDLPFEIEPSETIHGVSLGGVQVTIKAVSKWRIKGLLMQARAVGKCEDPAQQHPLGHFETPEYSALMASNCSGHKFETVTHKKYPLNEAYVNVRWFPPEDIKDKIYFVATIVSGKDEFWTGIVSHVVRHHKDKEMATGDFHCPMRSIYNPSTSSKLGSAGPRHRSNHQLLIFLLVTSIIHVFWLIDRK</sequence>
<dbReference type="OrthoDB" id="6142131at2759"/>
<name>A0A8B8CX65_CRAVI</name>
<dbReference type="GO" id="GO:0016020">
    <property type="term" value="C:membrane"/>
    <property type="evidence" value="ECO:0007669"/>
    <property type="project" value="TreeGrafter"/>
</dbReference>
<dbReference type="GO" id="GO:0042742">
    <property type="term" value="P:defense response to bacterium"/>
    <property type="evidence" value="ECO:0007669"/>
    <property type="project" value="UniProtKB-KW"/>
</dbReference>
<evidence type="ECO:0000256" key="4">
    <source>
        <dbReference type="ARBA" id="ARBA00022529"/>
    </source>
</evidence>
<keyword evidence="5" id="KW-0399">Innate immunity</keyword>
<feature type="transmembrane region" description="Helical" evidence="9">
    <location>
        <begin position="249"/>
        <end position="265"/>
    </location>
</feature>
<dbReference type="AlphaFoldDB" id="A0A8B8CX65"/>
<evidence type="ECO:0000256" key="2">
    <source>
        <dbReference type="ARBA" id="ARBA00008501"/>
    </source>
</evidence>
<evidence type="ECO:0000259" key="10">
    <source>
        <dbReference type="Pfam" id="PF02014"/>
    </source>
</evidence>
<keyword evidence="9" id="KW-1133">Transmembrane helix</keyword>
<dbReference type="InterPro" id="IPR042307">
    <property type="entry name" value="Reeler_sf"/>
</dbReference>
<reference evidence="12" key="1">
    <citation type="submission" date="2025-08" db="UniProtKB">
        <authorList>
            <consortium name="RefSeq"/>
        </authorList>
    </citation>
    <scope>IDENTIFICATION</scope>
    <source>
        <tissue evidence="12">Whole sample</tissue>
    </source>
</reference>
<keyword evidence="7" id="KW-0391">Immunity</keyword>
<keyword evidence="11" id="KW-1185">Reference proteome</keyword>
<dbReference type="Proteomes" id="UP000694844">
    <property type="component" value="Chromosome 2"/>
</dbReference>
<dbReference type="GO" id="GO:0045087">
    <property type="term" value="P:innate immune response"/>
    <property type="evidence" value="ECO:0007669"/>
    <property type="project" value="UniProtKB-KW"/>
</dbReference>
<accession>A0A8B8CX65</accession>
<evidence type="ECO:0000313" key="11">
    <source>
        <dbReference type="Proteomes" id="UP000694844"/>
    </source>
</evidence>
<dbReference type="GeneID" id="111121894"/>
<protein>
    <submittedName>
        <fullName evidence="12">Defense protein Hdd11-like</fullName>
    </submittedName>
</protein>
<organism evidence="11 12">
    <name type="scientific">Crassostrea virginica</name>
    <name type="common">Eastern oyster</name>
    <dbReference type="NCBI Taxonomy" id="6565"/>
    <lineage>
        <taxon>Eukaryota</taxon>
        <taxon>Metazoa</taxon>
        <taxon>Spiralia</taxon>
        <taxon>Lophotrochozoa</taxon>
        <taxon>Mollusca</taxon>
        <taxon>Bivalvia</taxon>
        <taxon>Autobranchia</taxon>
        <taxon>Pteriomorphia</taxon>
        <taxon>Ostreida</taxon>
        <taxon>Ostreoidea</taxon>
        <taxon>Ostreidae</taxon>
        <taxon>Crassostrea</taxon>
    </lineage>
</organism>
<evidence type="ECO:0000256" key="5">
    <source>
        <dbReference type="ARBA" id="ARBA00022588"/>
    </source>
</evidence>
<dbReference type="PANTHER" id="PTHR45828">
    <property type="entry name" value="CYTOCHROME B561/FERRIC REDUCTASE TRANSMEMBRANE"/>
    <property type="match status" value="1"/>
</dbReference>
<keyword evidence="9" id="KW-0812">Transmembrane</keyword>
<feature type="domain" description="Reelin" evidence="10">
    <location>
        <begin position="62"/>
        <end position="200"/>
    </location>
</feature>
<evidence type="ECO:0000256" key="9">
    <source>
        <dbReference type="SAM" id="Phobius"/>
    </source>
</evidence>
<evidence type="ECO:0000256" key="3">
    <source>
        <dbReference type="ARBA" id="ARBA00022525"/>
    </source>
</evidence>
<dbReference type="Pfam" id="PF02014">
    <property type="entry name" value="Reeler"/>
    <property type="match status" value="1"/>
</dbReference>
<comment type="subcellular location">
    <subcellularLocation>
        <location evidence="1">Secreted</location>
    </subcellularLocation>
</comment>
<keyword evidence="9" id="KW-0472">Membrane</keyword>
<dbReference type="InterPro" id="IPR051237">
    <property type="entry name" value="Ferric-chelate_Red/DefProt"/>
</dbReference>
<keyword evidence="8" id="KW-0044">Antibiotic</keyword>
<dbReference type="Gene3D" id="2.60.40.4060">
    <property type="entry name" value="Reeler domain"/>
    <property type="match status" value="1"/>
</dbReference>
<keyword evidence="3" id="KW-0964">Secreted</keyword>